<name>A0A1I7B5A5_9ACTN</name>
<organism evidence="1 2">
    <name type="scientific">Geodermatophilus amargosae</name>
    <dbReference type="NCBI Taxonomy" id="1296565"/>
    <lineage>
        <taxon>Bacteria</taxon>
        <taxon>Bacillati</taxon>
        <taxon>Actinomycetota</taxon>
        <taxon>Actinomycetes</taxon>
        <taxon>Geodermatophilales</taxon>
        <taxon>Geodermatophilaceae</taxon>
        <taxon>Geodermatophilus</taxon>
    </lineage>
</organism>
<reference evidence="2" key="1">
    <citation type="submission" date="2016-10" db="EMBL/GenBank/DDBJ databases">
        <authorList>
            <person name="Varghese N."/>
            <person name="Submissions S."/>
        </authorList>
    </citation>
    <scope>NUCLEOTIDE SEQUENCE [LARGE SCALE GENOMIC DNA]</scope>
    <source>
        <strain evidence="2">DSM 46136</strain>
    </source>
</reference>
<evidence type="ECO:0000313" key="2">
    <source>
        <dbReference type="Proteomes" id="UP000199546"/>
    </source>
</evidence>
<dbReference type="AlphaFoldDB" id="A0A1I7B5A5"/>
<protein>
    <submittedName>
        <fullName evidence="1">Uncharacterized protein</fullName>
    </submittedName>
</protein>
<keyword evidence="2" id="KW-1185">Reference proteome</keyword>
<dbReference type="Proteomes" id="UP000199546">
    <property type="component" value="Unassembled WGS sequence"/>
</dbReference>
<dbReference type="EMBL" id="FPBA01000012">
    <property type="protein sequence ID" value="SFT82342.1"/>
    <property type="molecule type" value="Genomic_DNA"/>
</dbReference>
<accession>A0A1I7B5A5</accession>
<proteinExistence type="predicted"/>
<evidence type="ECO:0000313" key="1">
    <source>
        <dbReference type="EMBL" id="SFT82342.1"/>
    </source>
</evidence>
<sequence>MPRYRYISPWPAVFGDLEVGRNARVLPVDGRALPPTGSTVILLPGDEIELEQPSTDARLREVAGPTDGGQEVH</sequence>
<dbReference type="STRING" id="1296565.SAMN05660657_03290"/>
<gene>
    <name evidence="1" type="ORF">SAMN05660657_03290</name>
</gene>